<dbReference type="RefSeq" id="WP_091499557.1">
    <property type="nucleotide sequence ID" value="NZ_FODJ01000011.1"/>
</dbReference>
<name>A0A1H8S1N1_9BACI</name>
<dbReference type="GO" id="GO:0032259">
    <property type="term" value="P:methylation"/>
    <property type="evidence" value="ECO:0007669"/>
    <property type="project" value="UniProtKB-KW"/>
</dbReference>
<dbReference type="SUPFAM" id="SSF53335">
    <property type="entry name" value="S-adenosyl-L-methionine-dependent methyltransferases"/>
    <property type="match status" value="1"/>
</dbReference>
<gene>
    <name evidence="1" type="ORF">SAMN04488134_111124</name>
</gene>
<dbReference type="GO" id="GO:0008168">
    <property type="term" value="F:methyltransferase activity"/>
    <property type="evidence" value="ECO:0007669"/>
    <property type="project" value="UniProtKB-KW"/>
</dbReference>
<dbReference type="CDD" id="cd02440">
    <property type="entry name" value="AdoMet_MTases"/>
    <property type="match status" value="1"/>
</dbReference>
<dbReference type="InterPro" id="IPR029063">
    <property type="entry name" value="SAM-dependent_MTases_sf"/>
</dbReference>
<evidence type="ECO:0000313" key="2">
    <source>
        <dbReference type="Proteomes" id="UP000199300"/>
    </source>
</evidence>
<keyword evidence="1" id="KW-0489">Methyltransferase</keyword>
<protein>
    <submittedName>
        <fullName evidence="1">Putative rRNA methylase</fullName>
    </submittedName>
</protein>
<dbReference type="InterPro" id="IPR010719">
    <property type="entry name" value="MnmM_MeTrfase"/>
</dbReference>
<organism evidence="1 2">
    <name type="scientific">Amphibacillus marinus</name>
    <dbReference type="NCBI Taxonomy" id="872970"/>
    <lineage>
        <taxon>Bacteria</taxon>
        <taxon>Bacillati</taxon>
        <taxon>Bacillota</taxon>
        <taxon>Bacilli</taxon>
        <taxon>Bacillales</taxon>
        <taxon>Bacillaceae</taxon>
        <taxon>Amphibacillus</taxon>
    </lineage>
</organism>
<evidence type="ECO:0000313" key="1">
    <source>
        <dbReference type="EMBL" id="SEO72591.1"/>
    </source>
</evidence>
<accession>A0A1H8S1N1</accession>
<dbReference type="Proteomes" id="UP000199300">
    <property type="component" value="Unassembled WGS sequence"/>
</dbReference>
<proteinExistence type="predicted"/>
<dbReference type="PANTHER" id="PTHR35276:SF1">
    <property type="entry name" value="TRNA (MNM(5)S(2)U34)-METHYLTRANSFERASE, CHLOROPLASTIC"/>
    <property type="match status" value="1"/>
</dbReference>
<dbReference type="Gene3D" id="3.40.50.150">
    <property type="entry name" value="Vaccinia Virus protein VP39"/>
    <property type="match status" value="1"/>
</dbReference>
<dbReference type="PANTHER" id="PTHR35276">
    <property type="entry name" value="S-ADENOSYL-L-METHIONINE-DEPENDENT METHYLTRANSFERASES SUPERFAMILY PROTEIN"/>
    <property type="match status" value="1"/>
</dbReference>
<keyword evidence="2" id="KW-1185">Reference proteome</keyword>
<keyword evidence="1" id="KW-0808">Transferase</keyword>
<reference evidence="1 2" key="1">
    <citation type="submission" date="2016-10" db="EMBL/GenBank/DDBJ databases">
        <authorList>
            <person name="de Groot N.N."/>
        </authorList>
    </citation>
    <scope>NUCLEOTIDE SEQUENCE [LARGE SCALE GENOMIC DNA]</scope>
    <source>
        <strain evidence="1 2">CGMCC 1.10434</strain>
    </source>
</reference>
<dbReference type="OrthoDB" id="9792989at2"/>
<dbReference type="STRING" id="872970.SAMN04488134_111124"/>
<sequence length="192" mass="21277">MLKRVIPFAHELIQKATKPGEIVVDATCGNGHDTIVLCKATGPNGKVYAFDVQKAAIENTQALLDANNITHAELIHDSHHHVDRYLKEEQDLLAGAIFNLGYLPGSNKSVITKPEYTLEAINKMLALLKVGGVIVCVVYYGHPGGQEEKDALINKLGQLNQKKYQVLQYGFINQRNHPPFIIAIEKKNDKLL</sequence>
<dbReference type="AlphaFoldDB" id="A0A1H8S1N1"/>
<dbReference type="EMBL" id="FODJ01000011">
    <property type="protein sequence ID" value="SEO72591.1"/>
    <property type="molecule type" value="Genomic_DNA"/>
</dbReference>
<dbReference type="Pfam" id="PF06962">
    <property type="entry name" value="rRNA_methylase"/>
    <property type="match status" value="1"/>
</dbReference>